<proteinExistence type="predicted"/>
<evidence type="ECO:0000256" key="1">
    <source>
        <dbReference type="SAM" id="Phobius"/>
    </source>
</evidence>
<name>A0A833XQU6_JUGRE</name>
<dbReference type="Proteomes" id="UP000619265">
    <property type="component" value="Unassembled WGS sequence"/>
</dbReference>
<accession>A0A833XQU6</accession>
<organism evidence="2 3">
    <name type="scientific">Juglans regia</name>
    <name type="common">English walnut</name>
    <dbReference type="NCBI Taxonomy" id="51240"/>
    <lineage>
        <taxon>Eukaryota</taxon>
        <taxon>Viridiplantae</taxon>
        <taxon>Streptophyta</taxon>
        <taxon>Embryophyta</taxon>
        <taxon>Tracheophyta</taxon>
        <taxon>Spermatophyta</taxon>
        <taxon>Magnoliopsida</taxon>
        <taxon>eudicotyledons</taxon>
        <taxon>Gunneridae</taxon>
        <taxon>Pentapetalae</taxon>
        <taxon>rosids</taxon>
        <taxon>fabids</taxon>
        <taxon>Fagales</taxon>
        <taxon>Juglandaceae</taxon>
        <taxon>Juglans</taxon>
    </lineage>
</organism>
<keyword evidence="1" id="KW-0812">Transmembrane</keyword>
<evidence type="ECO:0000313" key="2">
    <source>
        <dbReference type="EMBL" id="KAF5475217.1"/>
    </source>
</evidence>
<keyword evidence="1" id="KW-0472">Membrane</keyword>
<reference evidence="2" key="2">
    <citation type="submission" date="2020-03" db="EMBL/GenBank/DDBJ databases">
        <title>Walnut 2.0.</title>
        <authorList>
            <person name="Marrano A."/>
            <person name="Britton M."/>
            <person name="Zimin A.V."/>
            <person name="Zaini P.A."/>
            <person name="Workman R."/>
            <person name="Puiu D."/>
            <person name="Bianco L."/>
            <person name="Allen B.J."/>
            <person name="Troggio M."/>
            <person name="Leslie C.A."/>
            <person name="Timp W."/>
            <person name="Dendekar A."/>
            <person name="Salzberg S.L."/>
            <person name="Neale D.B."/>
        </authorList>
    </citation>
    <scope>NUCLEOTIDE SEQUENCE</scope>
    <source>
        <tissue evidence="2">Leaves</tissue>
    </source>
</reference>
<feature type="transmembrane region" description="Helical" evidence="1">
    <location>
        <begin position="53"/>
        <end position="75"/>
    </location>
</feature>
<reference evidence="2" key="1">
    <citation type="submission" date="2015-10" db="EMBL/GenBank/DDBJ databases">
        <authorList>
            <person name="Martinez-Garcia P.J."/>
            <person name="Crepeau M.W."/>
            <person name="Puiu D."/>
            <person name="Gonzalez-Ibeas D."/>
            <person name="Whalen J."/>
            <person name="Stevens K."/>
            <person name="Paul R."/>
            <person name="Butterfield T."/>
            <person name="Britton M."/>
            <person name="Reagan R."/>
            <person name="Chakraborty S."/>
            <person name="Walawage S.L."/>
            <person name="Vasquez-Gross H.A."/>
            <person name="Cardeno C."/>
            <person name="Famula R."/>
            <person name="Pratt K."/>
            <person name="Kuruganti S."/>
            <person name="Aradhya M.K."/>
            <person name="Leslie C.A."/>
            <person name="Dandekar A.M."/>
            <person name="Salzberg S.L."/>
            <person name="Wegrzyn J.L."/>
            <person name="Langley C.H."/>
            <person name="Neale D.B."/>
        </authorList>
    </citation>
    <scope>NUCLEOTIDE SEQUENCE</scope>
    <source>
        <tissue evidence="2">Leaves</tissue>
    </source>
</reference>
<evidence type="ECO:0000313" key="3">
    <source>
        <dbReference type="Proteomes" id="UP000619265"/>
    </source>
</evidence>
<dbReference type="Gramene" id="Jr03_15290_p3">
    <property type="protein sequence ID" value="cds.Jr03_15290_p3"/>
    <property type="gene ID" value="Jr03_15290"/>
</dbReference>
<comment type="caution">
    <text evidence="2">The sequence shown here is derived from an EMBL/GenBank/DDBJ whole genome shotgun (WGS) entry which is preliminary data.</text>
</comment>
<sequence>MTLKKYVQFMTPSCPSFPCAMDTGGSTLIIKHAYVPLTRLLKSLNELFNQRHILLAFGLTTVASVCQLLRIHLIFVDCFKEAFPLLEKITCAMLYGTNTSNLSFLNNNGAP</sequence>
<protein>
    <submittedName>
        <fullName evidence="2">Uncharacterized protein</fullName>
    </submittedName>
</protein>
<keyword evidence="1" id="KW-1133">Transmembrane helix</keyword>
<gene>
    <name evidence="2" type="ORF">F2P56_007046</name>
</gene>
<dbReference type="EMBL" id="LIHL02000003">
    <property type="protein sequence ID" value="KAF5475217.1"/>
    <property type="molecule type" value="Genomic_DNA"/>
</dbReference>
<dbReference type="AlphaFoldDB" id="A0A833XQU6"/>